<feature type="transmembrane region" description="Helical" evidence="7">
    <location>
        <begin position="140"/>
        <end position="160"/>
    </location>
</feature>
<feature type="transmembrane region" description="Helical" evidence="7">
    <location>
        <begin position="214"/>
        <end position="231"/>
    </location>
</feature>
<feature type="transmembrane region" description="Helical" evidence="7">
    <location>
        <begin position="89"/>
        <end position="112"/>
    </location>
</feature>
<feature type="transmembrane region" description="Helical" evidence="7">
    <location>
        <begin position="180"/>
        <end position="202"/>
    </location>
</feature>
<reference evidence="9" key="1">
    <citation type="journal article" date="2019" name="Int. J. Syst. Evol. Microbiol.">
        <title>The Global Catalogue of Microorganisms (GCM) 10K type strain sequencing project: providing services to taxonomists for standard genome sequencing and annotation.</title>
        <authorList>
            <consortium name="The Broad Institute Genomics Platform"/>
            <consortium name="The Broad Institute Genome Sequencing Center for Infectious Disease"/>
            <person name="Wu L."/>
            <person name="Ma J."/>
        </authorList>
    </citation>
    <scope>NUCLEOTIDE SEQUENCE [LARGE SCALE GENOMIC DNA]</scope>
    <source>
        <strain evidence="9">JCM 14306</strain>
    </source>
</reference>
<name>A0ABP4RU88_9ACTN</name>
<evidence type="ECO:0000256" key="3">
    <source>
        <dbReference type="ARBA" id="ARBA00022692"/>
    </source>
</evidence>
<accession>A0ABP4RU88</accession>
<organism evidence="8 9">
    <name type="scientific">Kribbella alba</name>
    <dbReference type="NCBI Taxonomy" id="190197"/>
    <lineage>
        <taxon>Bacteria</taxon>
        <taxon>Bacillati</taxon>
        <taxon>Actinomycetota</taxon>
        <taxon>Actinomycetes</taxon>
        <taxon>Propionibacteriales</taxon>
        <taxon>Kribbellaceae</taxon>
        <taxon>Kribbella</taxon>
    </lineage>
</organism>
<gene>
    <name evidence="8" type="ORF">GCM10009744_62300</name>
</gene>
<evidence type="ECO:0000256" key="4">
    <source>
        <dbReference type="ARBA" id="ARBA00022989"/>
    </source>
</evidence>
<evidence type="ECO:0008006" key="10">
    <source>
        <dbReference type="Google" id="ProtNLM"/>
    </source>
</evidence>
<keyword evidence="3 7" id="KW-0812">Transmembrane</keyword>
<evidence type="ECO:0000256" key="2">
    <source>
        <dbReference type="ARBA" id="ARBA00022475"/>
    </source>
</evidence>
<comment type="caution">
    <text evidence="8">The sequence shown here is derived from an EMBL/GenBank/DDBJ whole genome shotgun (WGS) entry which is preliminary data.</text>
</comment>
<feature type="region of interest" description="Disordered" evidence="6">
    <location>
        <begin position="306"/>
        <end position="330"/>
    </location>
</feature>
<evidence type="ECO:0000256" key="6">
    <source>
        <dbReference type="SAM" id="MobiDB-lite"/>
    </source>
</evidence>
<feature type="transmembrane region" description="Helical" evidence="7">
    <location>
        <begin position="251"/>
        <end position="275"/>
    </location>
</feature>
<protein>
    <recommendedName>
        <fullName evidence="10">YihY/virulence factor BrkB family protein</fullName>
    </recommendedName>
</protein>
<keyword evidence="2" id="KW-1003">Cell membrane</keyword>
<keyword evidence="5 7" id="KW-0472">Membrane</keyword>
<keyword evidence="4 7" id="KW-1133">Transmembrane helix</keyword>
<dbReference type="PANTHER" id="PTHR30213:SF1">
    <property type="entry name" value="INNER MEMBRANE PROTEIN YHJD"/>
    <property type="match status" value="1"/>
</dbReference>
<dbReference type="PANTHER" id="PTHR30213">
    <property type="entry name" value="INNER MEMBRANE PROTEIN YHJD"/>
    <property type="match status" value="1"/>
</dbReference>
<dbReference type="Pfam" id="PF03631">
    <property type="entry name" value="Virul_fac_BrkB"/>
    <property type="match status" value="1"/>
</dbReference>
<feature type="transmembrane region" description="Helical" evidence="7">
    <location>
        <begin position="34"/>
        <end position="56"/>
    </location>
</feature>
<sequence>MGIKDRAKAVWARISRTQLWRAWKRFGAQRGNRLAAATSFYAFLSMFPLIVLAAAVTGKLLNEKAVEDLKQALKTNLPGIGDQIDLDALINHAGAIGLVSGVSLLLTGLGWIDCLRASIRSMHELDDEPGNAIKLKLEDLGALIGLGLIGLIATGASSILTGLSDRIVKAIGLDGTWLASWGLTLISIIVGIGAGAVLFLYLQTALPRIILPRKVALIAALAGGILFYIAQQLGNTYVKSVIGNNAAYGALALPLALLVWIYLMTRVIMLIAAWAKEATLDYRWHTGEAEEAARAAMPFKTPSYAARPAGPGSSNGSAAPANGSTATAARSSAASPNGAAAMGSAAIGSDGLIPGPPGKKYKVIPIPARKADTVAVAAGAVLGATATAIAVQLSRAARSFRR</sequence>
<evidence type="ECO:0000256" key="1">
    <source>
        <dbReference type="ARBA" id="ARBA00004651"/>
    </source>
</evidence>
<keyword evidence="9" id="KW-1185">Reference proteome</keyword>
<dbReference type="Proteomes" id="UP001501319">
    <property type="component" value="Unassembled WGS sequence"/>
</dbReference>
<proteinExistence type="predicted"/>
<dbReference type="EMBL" id="BAAANE010000015">
    <property type="protein sequence ID" value="GAA1660241.1"/>
    <property type="molecule type" value="Genomic_DNA"/>
</dbReference>
<evidence type="ECO:0000256" key="7">
    <source>
        <dbReference type="SAM" id="Phobius"/>
    </source>
</evidence>
<dbReference type="RefSeq" id="WP_344116366.1">
    <property type="nucleotide sequence ID" value="NZ_BAAANE010000015.1"/>
</dbReference>
<evidence type="ECO:0000313" key="8">
    <source>
        <dbReference type="EMBL" id="GAA1660241.1"/>
    </source>
</evidence>
<evidence type="ECO:0000313" key="9">
    <source>
        <dbReference type="Proteomes" id="UP001501319"/>
    </source>
</evidence>
<dbReference type="InterPro" id="IPR017039">
    <property type="entry name" value="Virul_fac_BrkB"/>
</dbReference>
<comment type="subcellular location">
    <subcellularLocation>
        <location evidence="1">Cell membrane</location>
        <topology evidence="1">Multi-pass membrane protein</topology>
    </subcellularLocation>
</comment>
<evidence type="ECO:0000256" key="5">
    <source>
        <dbReference type="ARBA" id="ARBA00023136"/>
    </source>
</evidence>